<feature type="compositionally biased region" description="Basic and acidic residues" evidence="1">
    <location>
        <begin position="178"/>
        <end position="192"/>
    </location>
</feature>
<keyword evidence="3" id="KW-1185">Reference proteome</keyword>
<gene>
    <name evidence="2" type="primary">SVIL_6</name>
    <name evidence="2" type="ORF">EYF80_051293</name>
</gene>
<proteinExistence type="predicted"/>
<reference evidence="2 3" key="1">
    <citation type="submission" date="2019-03" db="EMBL/GenBank/DDBJ databases">
        <title>First draft genome of Liparis tanakae, snailfish: a comprehensive survey of snailfish specific genes.</title>
        <authorList>
            <person name="Kim W."/>
            <person name="Song I."/>
            <person name="Jeong J.-H."/>
            <person name="Kim D."/>
            <person name="Kim S."/>
            <person name="Ryu S."/>
            <person name="Song J.Y."/>
            <person name="Lee S.K."/>
        </authorList>
    </citation>
    <scope>NUCLEOTIDE SEQUENCE [LARGE SCALE GENOMIC DNA]</scope>
    <source>
        <tissue evidence="2">Muscle</tissue>
    </source>
</reference>
<feature type="compositionally biased region" description="Low complexity" evidence="1">
    <location>
        <begin position="370"/>
        <end position="382"/>
    </location>
</feature>
<organism evidence="2 3">
    <name type="scientific">Liparis tanakae</name>
    <name type="common">Tanaka's snailfish</name>
    <dbReference type="NCBI Taxonomy" id="230148"/>
    <lineage>
        <taxon>Eukaryota</taxon>
        <taxon>Metazoa</taxon>
        <taxon>Chordata</taxon>
        <taxon>Craniata</taxon>
        <taxon>Vertebrata</taxon>
        <taxon>Euteleostomi</taxon>
        <taxon>Actinopterygii</taxon>
        <taxon>Neopterygii</taxon>
        <taxon>Teleostei</taxon>
        <taxon>Neoteleostei</taxon>
        <taxon>Acanthomorphata</taxon>
        <taxon>Eupercaria</taxon>
        <taxon>Perciformes</taxon>
        <taxon>Cottioidei</taxon>
        <taxon>Cottales</taxon>
        <taxon>Liparidae</taxon>
        <taxon>Liparis</taxon>
    </lineage>
</organism>
<feature type="compositionally biased region" description="Gly residues" evidence="1">
    <location>
        <begin position="328"/>
        <end position="345"/>
    </location>
</feature>
<dbReference type="OrthoDB" id="28894at2759"/>
<dbReference type="Proteomes" id="UP000314294">
    <property type="component" value="Unassembled WGS sequence"/>
</dbReference>
<accession>A0A4Z2FBB5</accession>
<evidence type="ECO:0000313" key="2">
    <source>
        <dbReference type="EMBL" id="TNN38546.1"/>
    </source>
</evidence>
<feature type="compositionally biased region" description="Low complexity" evidence="1">
    <location>
        <begin position="255"/>
        <end position="264"/>
    </location>
</feature>
<comment type="caution">
    <text evidence="2">The sequence shown here is derived from an EMBL/GenBank/DDBJ whole genome shotgun (WGS) entry which is preliminary data.</text>
</comment>
<dbReference type="AlphaFoldDB" id="A0A4Z2FBB5"/>
<feature type="compositionally biased region" description="Acidic residues" evidence="1">
    <location>
        <begin position="275"/>
        <end position="302"/>
    </location>
</feature>
<sequence>MDGIGTLQSSAPETKAERIARYKAERRRELAERYGNTEEIASKYVRRDRKAGDASETVSSETKEKGKYEEDESGEAYARRGSRNRAADAEEEDARFRTDSGASASHLSLLKTDDPEEPTGYGRPSFCPQDREETEDGSSGRPAAGDRAKTMSGDEEEPPARAESNLTDEADAPDEPSWTERRENASTAEEKPSSLLSDRAPPFSRSGDASSPPPSPPPCQLAALQRQDSSGSRGIRGILKKSRSTSMESDHSEGAAAAADCAPARQTGVTLNPPESEEEMEEEEEEEEEEMEEEEREMEDDVNGGHYREDESVTDGGGFSIDRPRSEGSGGGGSSGGGSGGGGSGEETRSSSPGESLEKTSSVSEDVEELGSSLDGSQGSSLKQRLAEFTSETPKKPKTSELSRTPLSDRFGKLHDAENAWMKKVEVSPQLCVQGKKELAADTFLPLLNRRVSLTCCHQDVRLGGLWALGLQPRDPGLSRPATEKGRHAPFRL</sequence>
<feature type="region of interest" description="Disordered" evidence="1">
    <location>
        <begin position="28"/>
        <end position="407"/>
    </location>
</feature>
<evidence type="ECO:0000313" key="3">
    <source>
        <dbReference type="Proteomes" id="UP000314294"/>
    </source>
</evidence>
<dbReference type="EMBL" id="SRLO01001363">
    <property type="protein sequence ID" value="TNN38546.1"/>
    <property type="molecule type" value="Genomic_DNA"/>
</dbReference>
<protein>
    <submittedName>
        <fullName evidence="2">Supervillin</fullName>
    </submittedName>
</protein>
<name>A0A4Z2FBB5_9TELE</name>
<evidence type="ECO:0000256" key="1">
    <source>
        <dbReference type="SAM" id="MobiDB-lite"/>
    </source>
</evidence>